<gene>
    <name evidence="2" type="ordered locus">DVU_2712</name>
</gene>
<evidence type="ECO:0000313" key="3">
    <source>
        <dbReference type="Proteomes" id="UP000002194"/>
    </source>
</evidence>
<organism evidence="2 3">
    <name type="scientific">Nitratidesulfovibrio vulgaris (strain ATCC 29579 / DSM 644 / CCUG 34227 / NCIMB 8303 / VKM B-1760 / Hildenborough)</name>
    <name type="common">Desulfovibrio vulgaris</name>
    <dbReference type="NCBI Taxonomy" id="882"/>
    <lineage>
        <taxon>Bacteria</taxon>
        <taxon>Pseudomonadati</taxon>
        <taxon>Thermodesulfobacteriota</taxon>
        <taxon>Desulfovibrionia</taxon>
        <taxon>Desulfovibrionales</taxon>
        <taxon>Desulfovibrionaceae</taxon>
        <taxon>Nitratidesulfovibrio</taxon>
    </lineage>
</organism>
<evidence type="ECO:0000256" key="1">
    <source>
        <dbReference type="SAM" id="MobiDB-lite"/>
    </source>
</evidence>
<proteinExistence type="predicted"/>
<sequence length="109" mass="11314">MRYSVTTAPGVERRYRSGLCFTAQPQDVDGADMAEDRLHAILADPYLTCQPMPAAVDAPEGDATPQAPGAENAPADAEGSDTPEATPEAPAGPRRTSKKGSEAAKEGTD</sequence>
<dbReference type="PATRIC" id="fig|882.5.peg.2453"/>
<evidence type="ECO:0008006" key="4">
    <source>
        <dbReference type="Google" id="ProtNLM"/>
    </source>
</evidence>
<feature type="compositionally biased region" description="Basic and acidic residues" evidence="1">
    <location>
        <begin position="99"/>
        <end position="109"/>
    </location>
</feature>
<dbReference type="STRING" id="882.DVU_2712"/>
<dbReference type="KEGG" id="dvu:DVU_2712"/>
<feature type="compositionally biased region" description="Low complexity" evidence="1">
    <location>
        <begin position="82"/>
        <end position="91"/>
    </location>
</feature>
<dbReference type="PaxDb" id="882-DVU_2712"/>
<name>Q727Z2_NITV2</name>
<protein>
    <recommendedName>
        <fullName evidence="4">Mu-like prophage FluMu N-terminal domain-containing protein</fullName>
    </recommendedName>
</protein>
<dbReference type="HOGENOM" id="CLU_2179639_0_0_7"/>
<dbReference type="Proteomes" id="UP000002194">
    <property type="component" value="Chromosome"/>
</dbReference>
<reference evidence="2 3" key="1">
    <citation type="journal article" date="2004" name="Nat. Biotechnol.">
        <title>The genome sequence of the anaerobic, sulfate-reducing bacterium Desulfovibrio vulgaris Hildenborough.</title>
        <authorList>
            <person name="Heidelberg J.F."/>
            <person name="Seshadri R."/>
            <person name="Haveman S.A."/>
            <person name="Hemme C.L."/>
            <person name="Paulsen I.T."/>
            <person name="Kolonay J.F."/>
            <person name="Eisen J.A."/>
            <person name="Ward N."/>
            <person name="Methe B."/>
            <person name="Brinkac L.M."/>
            <person name="Daugherty S.C."/>
            <person name="Deboy R.T."/>
            <person name="Dodson R.J."/>
            <person name="Durkin A.S."/>
            <person name="Madupu R."/>
            <person name="Nelson W.C."/>
            <person name="Sullivan S.A."/>
            <person name="Fouts D."/>
            <person name="Haft D.H."/>
            <person name="Selengut J."/>
            <person name="Peterson J.D."/>
            <person name="Davidsen T.M."/>
            <person name="Zafar N."/>
            <person name="Zhou L."/>
            <person name="Radune D."/>
            <person name="Dimitrov G."/>
            <person name="Hance M."/>
            <person name="Tran K."/>
            <person name="Khouri H."/>
            <person name="Gill J."/>
            <person name="Utterback T.R."/>
            <person name="Feldblyum T.V."/>
            <person name="Wall J.D."/>
            <person name="Voordouw G."/>
            <person name="Fraser C.M."/>
        </authorList>
    </citation>
    <scope>NUCLEOTIDE SEQUENCE [LARGE SCALE GENOMIC DNA]</scope>
    <source>
        <strain evidence="3">ATCC 29579 / DSM 644 / NCIMB 8303 / VKM B-1760 / Hildenborough</strain>
    </source>
</reference>
<accession>Q727Z2</accession>
<dbReference type="EnsemblBacteria" id="AAS97184">
    <property type="protein sequence ID" value="AAS97184"/>
    <property type="gene ID" value="DVU_2712"/>
</dbReference>
<dbReference type="RefSeq" id="WP_010939980.1">
    <property type="nucleotide sequence ID" value="NC_002937.3"/>
</dbReference>
<keyword evidence="3" id="KW-1185">Reference proteome</keyword>
<feature type="region of interest" description="Disordered" evidence="1">
    <location>
        <begin position="51"/>
        <end position="109"/>
    </location>
</feature>
<evidence type="ECO:0000313" key="2">
    <source>
        <dbReference type="EMBL" id="AAS97184.1"/>
    </source>
</evidence>
<dbReference type="EMBL" id="AE017285">
    <property type="protein sequence ID" value="AAS97184.1"/>
    <property type="molecule type" value="Genomic_DNA"/>
</dbReference>
<dbReference type="AlphaFoldDB" id="Q727Z2"/>